<dbReference type="Pfam" id="PF00400">
    <property type="entry name" value="WD40"/>
    <property type="match status" value="4"/>
</dbReference>
<feature type="repeat" description="WD" evidence="6">
    <location>
        <begin position="647"/>
        <end position="680"/>
    </location>
</feature>
<dbReference type="Pfam" id="PF00069">
    <property type="entry name" value="Pkinase"/>
    <property type="match status" value="1"/>
</dbReference>
<dbReference type="SMART" id="SM00220">
    <property type="entry name" value="S_TKc"/>
    <property type="match status" value="1"/>
</dbReference>
<dbReference type="CDD" id="cd14014">
    <property type="entry name" value="STKc_PknB_like"/>
    <property type="match status" value="1"/>
</dbReference>
<evidence type="ECO:0000256" key="3">
    <source>
        <dbReference type="ARBA" id="ARBA00022741"/>
    </source>
</evidence>
<dbReference type="PROSITE" id="PS00107">
    <property type="entry name" value="PROTEIN_KINASE_ATP"/>
    <property type="match status" value="1"/>
</dbReference>
<dbReference type="Gene3D" id="2.130.10.10">
    <property type="entry name" value="YVTN repeat-like/Quinoprotein amine dehydrogenase"/>
    <property type="match status" value="2"/>
</dbReference>
<comment type="caution">
    <text evidence="9">The sequence shown here is derived from an EMBL/GenBank/DDBJ whole genome shotgun (WGS) entry which is preliminary data.</text>
</comment>
<dbReference type="InterPro" id="IPR000719">
    <property type="entry name" value="Prot_kinase_dom"/>
</dbReference>
<dbReference type="OrthoDB" id="136848at2"/>
<protein>
    <recommendedName>
        <fullName evidence="1">non-specific serine/threonine protein kinase</fullName>
        <ecNumber evidence="1">2.7.11.1</ecNumber>
    </recommendedName>
</protein>
<feature type="binding site" evidence="7">
    <location>
        <position position="41"/>
    </location>
    <ligand>
        <name>ATP</name>
        <dbReference type="ChEBI" id="CHEBI:30616"/>
    </ligand>
</feature>
<feature type="repeat" description="WD" evidence="6">
    <location>
        <begin position="611"/>
        <end position="645"/>
    </location>
</feature>
<evidence type="ECO:0000256" key="5">
    <source>
        <dbReference type="ARBA" id="ARBA00022840"/>
    </source>
</evidence>
<dbReference type="PANTHER" id="PTHR43289">
    <property type="entry name" value="MITOGEN-ACTIVATED PROTEIN KINASE KINASE KINASE 20-RELATED"/>
    <property type="match status" value="1"/>
</dbReference>
<dbReference type="SMART" id="SM00320">
    <property type="entry name" value="WD40"/>
    <property type="match status" value="5"/>
</dbReference>
<gene>
    <name evidence="9" type="ORF">KDAU_43040</name>
</gene>
<proteinExistence type="predicted"/>
<dbReference type="InterPro" id="IPR015943">
    <property type="entry name" value="WD40/YVTN_repeat-like_dom_sf"/>
</dbReference>
<keyword evidence="3 7" id="KW-0547">Nucleotide-binding</keyword>
<keyword evidence="2" id="KW-0808">Transferase</keyword>
<evidence type="ECO:0000256" key="2">
    <source>
        <dbReference type="ARBA" id="ARBA00022679"/>
    </source>
</evidence>
<dbReference type="InterPro" id="IPR008271">
    <property type="entry name" value="Ser/Thr_kinase_AS"/>
</dbReference>
<keyword evidence="10" id="KW-1185">Reference proteome</keyword>
<keyword evidence="5 7" id="KW-0067">ATP-binding</keyword>
<evidence type="ECO:0000259" key="8">
    <source>
        <dbReference type="PROSITE" id="PS50011"/>
    </source>
</evidence>
<reference evidence="10" key="1">
    <citation type="submission" date="2018-12" db="EMBL/GenBank/DDBJ databases">
        <title>Tengunoibacter tsumagoiensis gen. nov., sp. nov., Dictyobacter kobayashii sp. nov., D. alpinus sp. nov., and D. joshuensis sp. nov. and description of Dictyobacteraceae fam. nov. within the order Ktedonobacterales isolated from Tengu-no-mugimeshi.</title>
        <authorList>
            <person name="Wang C.M."/>
            <person name="Zheng Y."/>
            <person name="Sakai Y."/>
            <person name="Toyoda A."/>
            <person name="Minakuchi Y."/>
            <person name="Abe K."/>
            <person name="Yokota A."/>
            <person name="Yabe S."/>
        </authorList>
    </citation>
    <scope>NUCLEOTIDE SEQUENCE [LARGE SCALE GENOMIC DNA]</scope>
    <source>
        <strain evidence="10">S-27</strain>
    </source>
</reference>
<dbReference type="PROSITE" id="PS50082">
    <property type="entry name" value="WD_REPEATS_2"/>
    <property type="match status" value="2"/>
</dbReference>
<dbReference type="InterPro" id="IPR001680">
    <property type="entry name" value="WD40_rpt"/>
</dbReference>
<accession>A0A401ZJD9</accession>
<dbReference type="PANTHER" id="PTHR43289:SF6">
    <property type="entry name" value="SERINE_THREONINE-PROTEIN KINASE NEKL-3"/>
    <property type="match status" value="1"/>
</dbReference>
<dbReference type="PROSITE" id="PS50011">
    <property type="entry name" value="PROTEIN_KINASE_DOM"/>
    <property type="match status" value="1"/>
</dbReference>
<feature type="domain" description="Protein kinase" evidence="8">
    <location>
        <begin position="12"/>
        <end position="263"/>
    </location>
</feature>
<dbReference type="InterPro" id="IPR011047">
    <property type="entry name" value="Quinoprotein_ADH-like_sf"/>
</dbReference>
<dbReference type="AlphaFoldDB" id="A0A401ZJD9"/>
<dbReference type="InterPro" id="IPR011009">
    <property type="entry name" value="Kinase-like_dom_sf"/>
</dbReference>
<dbReference type="Gene3D" id="1.10.510.10">
    <property type="entry name" value="Transferase(Phosphotransferase) domain 1"/>
    <property type="match status" value="1"/>
</dbReference>
<dbReference type="SUPFAM" id="SSF50998">
    <property type="entry name" value="Quinoprotein alcohol dehydrogenase-like"/>
    <property type="match status" value="1"/>
</dbReference>
<sequence length="680" mass="73718">MNTYSGQQLGNYRLIRPLGRGGFAEVYLGVHRYLETLVAIKILHSKNLDRAIFLQEARLIAHLNHRHIVSVREFDIKNDIPFLVMDYVQGGTLRHHCPRGTCLPLGQVVAYVKQIASALHYTHQQGIVHGDVKPENVLVATDGHVLLSDFGLAGIISMAEARDGGVLIGTVDYMAPEQFQHRLLPASDQYALGIMAYEWLSGRPPFAGSYIEVAVQHALEPAASLLDSVAELPAEVDEVILRALAKEPADRFASVEAFAEALEAAAMVAQGMGNTPQATPHRRGTTILLESQPAPASPSPVLSKLFSRRNLFGLLAGVVIGAGAVVTESILRDRPEPHNSVVKPVVKQTAKPAATATPREALLYVYHGSPHSVDALAWSTNGQYIASGGGKQEQGQQRTDQTYPVQVWKAATGQTISIFNGHVDVIYALAWSPDGTRIASGGTRMMAAWAANTGVVIGQYTATQAYFQCNDIFWSSDNQSVIVTDDYGSVYKLVPTDLQTFPGNATVLYGMPVDSQGDYVSTSRCAPDQQYISMLERQGIRVIRIADKQPLAYFQKLAGAPFQRSTTPDAVLSLWSPDSTRIAAGGKAGPFYVWEATSGEVVLTFEGDTAITAAGWSADGRYIASSGSSRQIQIWEVATGNVMQRHVRKSTSIVRSLSWSPDGQTIACGCQDGTVELWRR</sequence>
<evidence type="ECO:0000313" key="10">
    <source>
        <dbReference type="Proteomes" id="UP000287224"/>
    </source>
</evidence>
<dbReference type="PROSITE" id="PS50294">
    <property type="entry name" value="WD_REPEATS_REGION"/>
    <property type="match status" value="1"/>
</dbReference>
<evidence type="ECO:0000313" key="9">
    <source>
        <dbReference type="EMBL" id="GCE06975.1"/>
    </source>
</evidence>
<dbReference type="Gene3D" id="3.30.200.20">
    <property type="entry name" value="Phosphorylase Kinase, domain 1"/>
    <property type="match status" value="1"/>
</dbReference>
<evidence type="ECO:0000256" key="1">
    <source>
        <dbReference type="ARBA" id="ARBA00012513"/>
    </source>
</evidence>
<keyword evidence="6" id="KW-0853">WD repeat</keyword>
<evidence type="ECO:0000256" key="7">
    <source>
        <dbReference type="PROSITE-ProRule" id="PRU10141"/>
    </source>
</evidence>
<keyword evidence="4" id="KW-0418">Kinase</keyword>
<name>A0A401ZJD9_9CHLR</name>
<organism evidence="9 10">
    <name type="scientific">Dictyobacter aurantiacus</name>
    <dbReference type="NCBI Taxonomy" id="1936993"/>
    <lineage>
        <taxon>Bacteria</taxon>
        <taxon>Bacillati</taxon>
        <taxon>Chloroflexota</taxon>
        <taxon>Ktedonobacteria</taxon>
        <taxon>Ktedonobacterales</taxon>
        <taxon>Dictyobacteraceae</taxon>
        <taxon>Dictyobacter</taxon>
    </lineage>
</organism>
<evidence type="ECO:0000256" key="4">
    <source>
        <dbReference type="ARBA" id="ARBA00022777"/>
    </source>
</evidence>
<dbReference type="GO" id="GO:0005524">
    <property type="term" value="F:ATP binding"/>
    <property type="evidence" value="ECO:0007669"/>
    <property type="project" value="UniProtKB-UniRule"/>
</dbReference>
<dbReference type="EC" id="2.7.11.1" evidence="1"/>
<evidence type="ECO:0000256" key="6">
    <source>
        <dbReference type="PROSITE-ProRule" id="PRU00221"/>
    </source>
</evidence>
<dbReference type="Proteomes" id="UP000287224">
    <property type="component" value="Unassembled WGS sequence"/>
</dbReference>
<dbReference type="EMBL" id="BIFQ01000001">
    <property type="protein sequence ID" value="GCE06975.1"/>
    <property type="molecule type" value="Genomic_DNA"/>
</dbReference>
<dbReference type="RefSeq" id="WP_160146009.1">
    <property type="nucleotide sequence ID" value="NZ_BIFQ01000001.1"/>
</dbReference>
<dbReference type="SUPFAM" id="SSF56112">
    <property type="entry name" value="Protein kinase-like (PK-like)"/>
    <property type="match status" value="1"/>
</dbReference>
<dbReference type="GO" id="GO:0004674">
    <property type="term" value="F:protein serine/threonine kinase activity"/>
    <property type="evidence" value="ECO:0007669"/>
    <property type="project" value="UniProtKB-EC"/>
</dbReference>
<dbReference type="PROSITE" id="PS00108">
    <property type="entry name" value="PROTEIN_KINASE_ST"/>
    <property type="match status" value="1"/>
</dbReference>
<dbReference type="InterPro" id="IPR017441">
    <property type="entry name" value="Protein_kinase_ATP_BS"/>
</dbReference>